<dbReference type="GO" id="GO:0008312">
    <property type="term" value="F:7S RNA binding"/>
    <property type="evidence" value="ECO:0007669"/>
    <property type="project" value="UniProtKB-UniRule"/>
</dbReference>
<dbReference type="InterPro" id="IPR003210">
    <property type="entry name" value="Signal_recog_particle_SRP14"/>
</dbReference>
<sequence length="145" mass="15689">MAKAHLTHDQFFTQLSALLTATHSSGHGSIHLSQKRLTFDTTSSSGPTTDKIPDDPLWDLHPPEPLPILVRATDGKSTKGEKRIKNPDKVKLSTVVKPDEIEAFFARYAEVCKAGMAGLKKRDRSKRKKGKGKKGAVGGEGGTKA</sequence>
<evidence type="ECO:0000256" key="7">
    <source>
        <dbReference type="RuleBase" id="RU368100"/>
    </source>
</evidence>
<dbReference type="Proteomes" id="UP001271007">
    <property type="component" value="Unassembled WGS sequence"/>
</dbReference>
<keyword evidence="10" id="KW-1185">Reference proteome</keyword>
<dbReference type="GO" id="GO:0030942">
    <property type="term" value="F:endoplasmic reticulum signal peptide binding"/>
    <property type="evidence" value="ECO:0007669"/>
    <property type="project" value="UniProtKB-UniRule"/>
</dbReference>
<evidence type="ECO:0000256" key="4">
    <source>
        <dbReference type="ARBA" id="ARBA00022884"/>
    </source>
</evidence>
<reference evidence="9" key="1">
    <citation type="submission" date="2023-04" db="EMBL/GenBank/DDBJ databases">
        <title>Black Yeasts Isolated from many extreme environments.</title>
        <authorList>
            <person name="Coleine C."/>
            <person name="Stajich J.E."/>
            <person name="Selbmann L."/>
        </authorList>
    </citation>
    <scope>NUCLEOTIDE SEQUENCE</scope>
    <source>
        <strain evidence="9">CCFEE 5312</strain>
    </source>
</reference>
<proteinExistence type="inferred from homology"/>
<keyword evidence="3 7" id="KW-0963">Cytoplasm</keyword>
<feature type="region of interest" description="Disordered" evidence="8">
    <location>
        <begin position="117"/>
        <end position="145"/>
    </location>
</feature>
<evidence type="ECO:0000313" key="9">
    <source>
        <dbReference type="EMBL" id="KAK3058356.1"/>
    </source>
</evidence>
<dbReference type="EMBL" id="JAWDJX010000002">
    <property type="protein sequence ID" value="KAK3058356.1"/>
    <property type="molecule type" value="Genomic_DNA"/>
</dbReference>
<comment type="similarity">
    <text evidence="2 7">Belongs to the SRP14 family.</text>
</comment>
<dbReference type="InterPro" id="IPR009018">
    <property type="entry name" value="Signal_recog_particle_SRP9/14"/>
</dbReference>
<keyword evidence="6 7" id="KW-0687">Ribonucleoprotein</keyword>
<dbReference type="PANTHER" id="PTHR12013">
    <property type="entry name" value="SIGNAL RECOGNITION PARTICLE 14 KD PROTEIN"/>
    <property type="match status" value="1"/>
</dbReference>
<dbReference type="Pfam" id="PF02290">
    <property type="entry name" value="SRP14"/>
    <property type="match status" value="1"/>
</dbReference>
<evidence type="ECO:0000256" key="8">
    <source>
        <dbReference type="SAM" id="MobiDB-lite"/>
    </source>
</evidence>
<organism evidence="9 10">
    <name type="scientific">Extremus antarcticus</name>
    <dbReference type="NCBI Taxonomy" id="702011"/>
    <lineage>
        <taxon>Eukaryota</taxon>
        <taxon>Fungi</taxon>
        <taxon>Dikarya</taxon>
        <taxon>Ascomycota</taxon>
        <taxon>Pezizomycotina</taxon>
        <taxon>Dothideomycetes</taxon>
        <taxon>Dothideomycetidae</taxon>
        <taxon>Mycosphaerellales</taxon>
        <taxon>Extremaceae</taxon>
        <taxon>Extremus</taxon>
    </lineage>
</organism>
<feature type="compositionally biased region" description="Gly residues" evidence="8">
    <location>
        <begin position="135"/>
        <end position="145"/>
    </location>
</feature>
<dbReference type="GO" id="GO:0006614">
    <property type="term" value="P:SRP-dependent cotranslational protein targeting to membrane"/>
    <property type="evidence" value="ECO:0007669"/>
    <property type="project" value="UniProtKB-UniRule"/>
</dbReference>
<dbReference type="Gene3D" id="3.30.720.10">
    <property type="entry name" value="Signal recognition particle alu RNA binding heterodimer, srp9/1"/>
    <property type="match status" value="1"/>
</dbReference>
<keyword evidence="5 7" id="KW-0733">Signal recognition particle</keyword>
<keyword evidence="4 7" id="KW-0694">RNA-binding</keyword>
<feature type="compositionally biased region" description="Basic residues" evidence="8">
    <location>
        <begin position="119"/>
        <end position="134"/>
    </location>
</feature>
<evidence type="ECO:0000256" key="5">
    <source>
        <dbReference type="ARBA" id="ARBA00023135"/>
    </source>
</evidence>
<evidence type="ECO:0000313" key="10">
    <source>
        <dbReference type="Proteomes" id="UP001271007"/>
    </source>
</evidence>
<gene>
    <name evidence="9" type="ORF">LTR09_001434</name>
</gene>
<feature type="compositionally biased region" description="Polar residues" evidence="8">
    <location>
        <begin position="38"/>
        <end position="48"/>
    </location>
</feature>
<accession>A0AAJ0LX40</accession>
<dbReference type="SUPFAM" id="SSF54762">
    <property type="entry name" value="Signal recognition particle alu RNA binding heterodimer, SRP9/14"/>
    <property type="match status" value="1"/>
</dbReference>
<protein>
    <recommendedName>
        <fullName evidence="7">Signal recognition particle subunit SRP14</fullName>
    </recommendedName>
    <alternativeName>
        <fullName evidence="7">Signal recognition particle 14 kDa protein</fullName>
    </alternativeName>
</protein>
<evidence type="ECO:0000256" key="2">
    <source>
        <dbReference type="ARBA" id="ARBA00010349"/>
    </source>
</evidence>
<comment type="function">
    <text evidence="7">Component of the signal recognition particle (SRP) complex, a ribonucleoprotein complex that mediates the cotranslational targeting of secretory and membrane proteins to the endoplasmic reticulum (ER).</text>
</comment>
<comment type="subcellular location">
    <subcellularLocation>
        <location evidence="1 7">Cytoplasm</location>
    </subcellularLocation>
</comment>
<comment type="subunit">
    <text evidence="7">Component of a fungal signal recognition particle (SRP) complex that consists of a 7SL RNA molecule (scR1) and at least six protein subunits: SRP72, SRP68, SRP54, SEC65, SRP21 and SRP14.</text>
</comment>
<evidence type="ECO:0000256" key="3">
    <source>
        <dbReference type="ARBA" id="ARBA00022490"/>
    </source>
</evidence>
<comment type="caution">
    <text evidence="9">The sequence shown here is derived from an EMBL/GenBank/DDBJ whole genome shotgun (WGS) entry which is preliminary data.</text>
</comment>
<dbReference type="AlphaFoldDB" id="A0AAJ0LX40"/>
<evidence type="ECO:0000256" key="6">
    <source>
        <dbReference type="ARBA" id="ARBA00023274"/>
    </source>
</evidence>
<feature type="region of interest" description="Disordered" evidence="8">
    <location>
        <begin position="38"/>
        <end position="66"/>
    </location>
</feature>
<evidence type="ECO:0000256" key="1">
    <source>
        <dbReference type="ARBA" id="ARBA00004496"/>
    </source>
</evidence>
<dbReference type="GO" id="GO:0005786">
    <property type="term" value="C:signal recognition particle, endoplasmic reticulum targeting"/>
    <property type="evidence" value="ECO:0007669"/>
    <property type="project" value="UniProtKB-UniRule"/>
</dbReference>
<name>A0AAJ0LX40_9PEZI</name>